<reference evidence="5 6" key="1">
    <citation type="journal article" date="2007" name="Proc. Natl. Acad. Sci. U.S.A.">
        <title>Independent sorting-out of thousands of duplicated gene pairs in two yeast species descended from a whole-genome duplication.</title>
        <authorList>
            <person name="Scannell D.R."/>
            <person name="Frank A.C."/>
            <person name="Conant G.C."/>
            <person name="Byrne K.P."/>
            <person name="Woolfit M."/>
            <person name="Wolfe K.H."/>
        </authorList>
    </citation>
    <scope>NUCLEOTIDE SEQUENCE [LARGE SCALE GENOMIC DNA]</scope>
    <source>
        <strain evidence="6">ATCC 22028 / DSM 70294 / BCRC 21397 / CBS 2163 / NBRC 10782 / NRRL Y-8283 / UCD 57-17</strain>
    </source>
</reference>
<dbReference type="OMA" id="WDIVSCE"/>
<sequence>MADKLTVSYGLLLPHSKSVQDTHILPIAKILDGDGENGKFLLTCGRDGSVIRHEYDLNGDLINCKKLQAHSDWVTDVIEVNSNQFITVSHDFSIVLHTLNLNLDIWETKIIGDHDDYIKCIVRINDFSSDSFIFATAGLDRKVKIWSLNDSESKLLHTFTNEQKNETGSIYTLTSLNDPLMPFDLVAGDNNGDLILYSCRNFIETGRIKRAHKTNIKCIKAIDNSTKLFSTSSDGVIRIWSILSEDEYIPKKLTTWDWGCPIWCIHYQSLSELFIGDSEGKISKVDLTIVQNATTVTVFDGAKYLTNSYGLQKTEEQDDKKSTKKFHNGILSLCFLPTSKSLFFSFPSNSNLNKLDLTTNGLSIIEGGFALTRSSLLTNRRHVITENTRGEIQRWDIISCKLLNTLDSSEGTFDEVVVKYTSKEILSHWCSVSIKVGLLFVKLNTKFMDTEVYGSALEKYDIINGVGLNTDERYNLGKIMVNSLFNEFMKFEVQKDKLLREHIVAKKKESLFSLQKDNEGISTSSLEIDTTPEKKSKDKKRLSHFMKFGLGSPTSSSPNSSNVLENYNLSSSQMLSEDSENIVLEEQKSNIPSTMTSAMASTDKLNEDSNLSKGAENRPASSGSILNRKLKIFGSASKIPMMAQLPSTQALPEGYRTPEASFNDSYAENDESSKVPNSANSSMLLGTQSPFQQPLGANRPKVYETNNDSKIGGISVTTKEVTSKEEYMVDLLGEIEEKYKNQYNSNSSSLKLLTRKLPESKIIRDMDSPILKIKHGALLVVHSWGENACGGRVLFSTFLPTSGNGEEVEDKEGQFDEDELTRQEAGSDEFSEFDYVDYDYGSGMSRRQIFEQLENNLPYWFARALMQDTKNASEQTKLSFSISVWQAQDDIHEDKSKTQSNEENLNAPAKSSSYHLLKFGRSKQTEQVLGASDLPKVPDYNTKLVAPNMIKVKKIKAFIVERFESKTPEMKSKIDAKDWLELLCKGQVLDDDMTLNTVRTLYWKSQGEIALKYRRKTTSIGSPLTASLTPEES</sequence>
<dbReference type="FunCoup" id="A7TEH3">
    <property type="interactions" value="99"/>
</dbReference>
<dbReference type="Proteomes" id="UP000000267">
    <property type="component" value="Unassembled WGS sequence"/>
</dbReference>
<keyword evidence="1 3" id="KW-0853">WD repeat</keyword>
<evidence type="ECO:0000256" key="3">
    <source>
        <dbReference type="PROSITE-ProRule" id="PRU00221"/>
    </source>
</evidence>
<dbReference type="InterPro" id="IPR021772">
    <property type="entry name" value="WDR48/Bun107"/>
</dbReference>
<dbReference type="InterPro" id="IPR015943">
    <property type="entry name" value="WD40/YVTN_repeat-like_dom_sf"/>
</dbReference>
<dbReference type="GO" id="GO:0043130">
    <property type="term" value="F:ubiquitin binding"/>
    <property type="evidence" value="ECO:0007669"/>
    <property type="project" value="EnsemblFungi"/>
</dbReference>
<dbReference type="GO" id="GO:0000724">
    <property type="term" value="P:double-strand break repair via homologous recombination"/>
    <property type="evidence" value="ECO:0007669"/>
    <property type="project" value="TreeGrafter"/>
</dbReference>
<keyword evidence="2" id="KW-0677">Repeat</keyword>
<dbReference type="InterPro" id="IPR051246">
    <property type="entry name" value="WDR48"/>
</dbReference>
<evidence type="ECO:0000313" key="6">
    <source>
        <dbReference type="Proteomes" id="UP000000267"/>
    </source>
</evidence>
<feature type="region of interest" description="Disordered" evidence="4">
    <location>
        <begin position="651"/>
        <end position="679"/>
    </location>
</feature>
<keyword evidence="6" id="KW-1185">Reference proteome</keyword>
<evidence type="ECO:0000256" key="2">
    <source>
        <dbReference type="ARBA" id="ARBA00022737"/>
    </source>
</evidence>
<evidence type="ECO:0000256" key="1">
    <source>
        <dbReference type="ARBA" id="ARBA00022574"/>
    </source>
</evidence>
<dbReference type="eggNOG" id="KOG0308">
    <property type="taxonomic scope" value="Eukaryota"/>
</dbReference>
<dbReference type="GeneID" id="5547616"/>
<dbReference type="SMART" id="SM00320">
    <property type="entry name" value="WD40"/>
    <property type="match status" value="4"/>
</dbReference>
<dbReference type="Pfam" id="PF11816">
    <property type="entry name" value="DUF3337"/>
    <property type="match status" value="1"/>
</dbReference>
<feature type="repeat" description="WD" evidence="3">
    <location>
        <begin position="127"/>
        <end position="156"/>
    </location>
</feature>
<dbReference type="EMBL" id="DS480380">
    <property type="protein sequence ID" value="EDO19280.1"/>
    <property type="molecule type" value="Genomic_DNA"/>
</dbReference>
<dbReference type="Gene3D" id="2.130.10.10">
    <property type="entry name" value="YVTN repeat-like/Quinoprotein amine dehydrogenase"/>
    <property type="match status" value="2"/>
</dbReference>
<feature type="compositionally biased region" description="Polar residues" evidence="4">
    <location>
        <begin position="589"/>
        <end position="600"/>
    </location>
</feature>
<dbReference type="AlphaFoldDB" id="A7TEH3"/>
<dbReference type="PANTHER" id="PTHR19862:SF14">
    <property type="entry name" value="WD REPEAT-CONTAINING PROTEIN 48"/>
    <property type="match status" value="1"/>
</dbReference>
<name>A7TEH3_VANPO</name>
<dbReference type="OrthoDB" id="2421129at2759"/>
<dbReference type="PhylomeDB" id="A7TEH3"/>
<feature type="region of interest" description="Disordered" evidence="4">
    <location>
        <begin position="587"/>
        <end position="622"/>
    </location>
</feature>
<dbReference type="RefSeq" id="XP_001647138.1">
    <property type="nucleotide sequence ID" value="XM_001647088.1"/>
</dbReference>
<dbReference type="Pfam" id="PF00400">
    <property type="entry name" value="WD40"/>
    <property type="match status" value="2"/>
</dbReference>
<dbReference type="PROSITE" id="PS50082">
    <property type="entry name" value="WD_REPEATS_2"/>
    <property type="match status" value="2"/>
</dbReference>
<dbReference type="InterPro" id="IPR001680">
    <property type="entry name" value="WD40_rpt"/>
</dbReference>
<dbReference type="SUPFAM" id="SSF50978">
    <property type="entry name" value="WD40 repeat-like"/>
    <property type="match status" value="1"/>
</dbReference>
<dbReference type="PANTHER" id="PTHR19862">
    <property type="entry name" value="WD REPEAT-CONTAINING PROTEIN 48"/>
    <property type="match status" value="1"/>
</dbReference>
<dbReference type="InterPro" id="IPR036322">
    <property type="entry name" value="WD40_repeat_dom_sf"/>
</dbReference>
<organism evidence="6">
    <name type="scientific">Vanderwaltozyma polyspora (strain ATCC 22028 / DSM 70294 / BCRC 21397 / CBS 2163 / NBRC 10782 / NRRL Y-8283 / UCD 57-17)</name>
    <name type="common">Kluyveromyces polysporus</name>
    <dbReference type="NCBI Taxonomy" id="436907"/>
    <lineage>
        <taxon>Eukaryota</taxon>
        <taxon>Fungi</taxon>
        <taxon>Dikarya</taxon>
        <taxon>Ascomycota</taxon>
        <taxon>Saccharomycotina</taxon>
        <taxon>Saccharomycetes</taxon>
        <taxon>Saccharomycetales</taxon>
        <taxon>Saccharomycetaceae</taxon>
        <taxon>Vanderwaltozyma</taxon>
    </lineage>
</organism>
<accession>A7TEH3</accession>
<dbReference type="STRING" id="436907.A7TEH3"/>
<dbReference type="KEGG" id="vpo:Kpol_1036p22"/>
<dbReference type="InParanoid" id="A7TEH3"/>
<protein>
    <submittedName>
        <fullName evidence="5">Uncharacterized protein</fullName>
    </submittedName>
</protein>
<dbReference type="HOGENOM" id="CLU_297547_0_0_1"/>
<evidence type="ECO:0000256" key="4">
    <source>
        <dbReference type="SAM" id="MobiDB-lite"/>
    </source>
</evidence>
<gene>
    <name evidence="5" type="ORF">Kpol_1036p22</name>
</gene>
<feature type="repeat" description="WD" evidence="3">
    <location>
        <begin position="209"/>
        <end position="242"/>
    </location>
</feature>
<proteinExistence type="predicted"/>
<dbReference type="PROSITE" id="PS50294">
    <property type="entry name" value="WD_REPEATS_REGION"/>
    <property type="match status" value="1"/>
</dbReference>
<evidence type="ECO:0000313" key="5">
    <source>
        <dbReference type="EMBL" id="EDO19280.1"/>
    </source>
</evidence>